<reference evidence="1 2" key="1">
    <citation type="journal article" date="2014" name="Genome Announc.">
        <title>Genome Sequence of Afipia felis Strain 76713, Isolated in Hospital Water Using an Amoeba Co-Culture Procedure.</title>
        <authorList>
            <person name="Benamar S."/>
            <person name="La Scola B."/>
            <person name="Croce O."/>
        </authorList>
    </citation>
    <scope>NUCLEOTIDE SEQUENCE [LARGE SCALE GENOMIC DNA]</scope>
    <source>
        <strain evidence="1 2">76713</strain>
    </source>
</reference>
<protein>
    <submittedName>
        <fullName evidence="1">Uncharacterized protein</fullName>
    </submittedName>
</protein>
<proteinExistence type="predicted"/>
<evidence type="ECO:0000313" key="1">
    <source>
        <dbReference type="EMBL" id="CEG08847.1"/>
    </source>
</evidence>
<accession>A0A090MRN0</accession>
<gene>
    <name evidence="1" type="ORF">BN961_02266</name>
</gene>
<name>A0A090MRN0_AFIFE</name>
<evidence type="ECO:0000313" key="2">
    <source>
        <dbReference type="Proteomes" id="UP000035762"/>
    </source>
</evidence>
<sequence>MRAPVTWFPYYGGGKTHHGLSIAQAMMYQRMMTG</sequence>
<dbReference type="AlphaFoldDB" id="A0A090MRN0"/>
<comment type="caution">
    <text evidence="1">The sequence shown here is derived from an EMBL/GenBank/DDBJ whole genome shotgun (WGS) entry which is preliminary data.</text>
</comment>
<keyword evidence="2" id="KW-1185">Reference proteome</keyword>
<dbReference type="EMBL" id="CCAZ020000001">
    <property type="protein sequence ID" value="CEG08847.1"/>
    <property type="molecule type" value="Genomic_DNA"/>
</dbReference>
<organism evidence="1 2">
    <name type="scientific">Afipia felis</name>
    <name type="common">Cat scratch disease bacillus</name>
    <dbReference type="NCBI Taxonomy" id="1035"/>
    <lineage>
        <taxon>Bacteria</taxon>
        <taxon>Pseudomonadati</taxon>
        <taxon>Pseudomonadota</taxon>
        <taxon>Alphaproteobacteria</taxon>
        <taxon>Hyphomicrobiales</taxon>
        <taxon>Nitrobacteraceae</taxon>
        <taxon>Afipia</taxon>
    </lineage>
</organism>
<dbReference type="Proteomes" id="UP000035762">
    <property type="component" value="Unassembled WGS sequence"/>
</dbReference>